<keyword evidence="2" id="KW-1185">Reference proteome</keyword>
<accession>A0ACB8WDQ2</accession>
<evidence type="ECO:0000313" key="1">
    <source>
        <dbReference type="EMBL" id="KAI3365996.1"/>
    </source>
</evidence>
<protein>
    <submittedName>
        <fullName evidence="1">Uncharacterized protein</fullName>
    </submittedName>
</protein>
<evidence type="ECO:0000313" key="2">
    <source>
        <dbReference type="Proteomes" id="UP000831701"/>
    </source>
</evidence>
<name>A0ACB8WDQ2_9TELE</name>
<feature type="non-terminal residue" evidence="1">
    <location>
        <position position="459"/>
    </location>
</feature>
<gene>
    <name evidence="1" type="ORF">L3Q82_009823</name>
</gene>
<comment type="caution">
    <text evidence="1">The sequence shown here is derived from an EMBL/GenBank/DDBJ whole genome shotgun (WGS) entry which is preliminary data.</text>
</comment>
<proteinExistence type="predicted"/>
<dbReference type="EMBL" id="CM041541">
    <property type="protein sequence ID" value="KAI3365996.1"/>
    <property type="molecule type" value="Genomic_DNA"/>
</dbReference>
<organism evidence="1 2">
    <name type="scientific">Scortum barcoo</name>
    <name type="common">barcoo grunter</name>
    <dbReference type="NCBI Taxonomy" id="214431"/>
    <lineage>
        <taxon>Eukaryota</taxon>
        <taxon>Metazoa</taxon>
        <taxon>Chordata</taxon>
        <taxon>Craniata</taxon>
        <taxon>Vertebrata</taxon>
        <taxon>Euteleostomi</taxon>
        <taxon>Actinopterygii</taxon>
        <taxon>Neopterygii</taxon>
        <taxon>Teleostei</taxon>
        <taxon>Neoteleostei</taxon>
        <taxon>Acanthomorphata</taxon>
        <taxon>Eupercaria</taxon>
        <taxon>Centrarchiformes</taxon>
        <taxon>Terapontoidei</taxon>
        <taxon>Terapontidae</taxon>
        <taxon>Scortum</taxon>
    </lineage>
</organism>
<reference evidence="1" key="1">
    <citation type="submission" date="2022-04" db="EMBL/GenBank/DDBJ databases">
        <title>Jade perch genome.</title>
        <authorList>
            <person name="Chao B."/>
        </authorList>
    </citation>
    <scope>NUCLEOTIDE SEQUENCE</scope>
    <source>
        <strain evidence="1">CB-2022</strain>
    </source>
</reference>
<dbReference type="Proteomes" id="UP000831701">
    <property type="component" value="Chromosome 11"/>
</dbReference>
<sequence length="459" mass="51272">MASLGGGLVRKRPGINPTCIHPPTHPSIISHPAAVMPSNTSASMFGGAGGRGSRVSVASLEGLRNVLRNDTDRDSAPAAAPPPAAPPAAPAAPAAPGDDKHTLRGLNDRLSGYLGRVGQLEKENSDLEKQIDEILAKRKAPEGRDWDETEKPLADLKKQIKDITTDNAKLMLQIDNTKLANNDLKNKYEDEKKACKLLEKELEDLKKTSEETKLNRKQMQKEIDLVKEELARLEKEHKDEVDELREKIKGSEVTVEIDSQNSNLAEMLSKIRSQSDEKLAKKNLKETEEWYQSKFDNIKVVEAQNTEVLQSGKSKLKDLLKQKQMLEIKIQSLHSTISNLEETLRTTKVENGQRLAPVNQVILQLEAELREVRSQVERHVETNHNLLCVKMKLEAEIDNYQRLIQDMTGDTVRYQNKPDDKVPEQQEQVKEEAPVKQESAPSNKPPAKVEGDLAKAQTA</sequence>